<evidence type="ECO:0000256" key="2">
    <source>
        <dbReference type="SAM" id="Phobius"/>
    </source>
</evidence>
<accession>A0A1Q9EXD3</accession>
<sequence>MGAARGPAVGAALALAGAGLGLLLWRRRIAPTRLSARNEKHRGWLRRMKCFIFDIDGVIHNAGTPVQGAGEAVEALRAAGKKVLFMTNNATKSQEDLMQLFSKLGVTAEKAEIMTSSIAAGDYLCSKGLQGRKVYLSGKLLGEVELPETASVADILAAIQHGGTLDPTLKRTLVLEGRALEESELLRDLNLPSPPLVQMQEILQVQHAERVMSLPNQCRLVQFAVVGERGVGKTSLAFRYSTNHSQRGQAMVEIPFARVLADDTPLRVLLRDTWPAGLPSSLFLLGMDALLLVIDLTDPQSLRALRRWVQHDTVQAMPAKLLIGNKADMMAQRKVSRKEAEQFALTNGLAYFETSAEDGTGVDAAMDYAIFHALSKLKSLPSPQLVAEPARPFVGCIVQ</sequence>
<dbReference type="SMART" id="SM00174">
    <property type="entry name" value="RHO"/>
    <property type="match status" value="1"/>
</dbReference>
<dbReference type="GO" id="GO:0003924">
    <property type="term" value="F:GTPase activity"/>
    <property type="evidence" value="ECO:0007669"/>
    <property type="project" value="InterPro"/>
</dbReference>
<evidence type="ECO:0000256" key="1">
    <source>
        <dbReference type="ARBA" id="ARBA00022741"/>
    </source>
</evidence>
<gene>
    <name evidence="3" type="primary">RAB25</name>
    <name evidence="3" type="ORF">AK812_SmicGene4003</name>
</gene>
<dbReference type="GO" id="GO:0005525">
    <property type="term" value="F:GTP binding"/>
    <property type="evidence" value="ECO:0007669"/>
    <property type="project" value="InterPro"/>
</dbReference>
<dbReference type="PRINTS" id="PR00449">
    <property type="entry name" value="RASTRNSFRMNG"/>
</dbReference>
<evidence type="ECO:0000313" key="4">
    <source>
        <dbReference type="Proteomes" id="UP000186817"/>
    </source>
</evidence>
<dbReference type="AlphaFoldDB" id="A0A1Q9EXD3"/>
<feature type="transmembrane region" description="Helical" evidence="2">
    <location>
        <begin position="6"/>
        <end position="25"/>
    </location>
</feature>
<dbReference type="SMART" id="SM00173">
    <property type="entry name" value="RAS"/>
    <property type="match status" value="1"/>
</dbReference>
<protein>
    <submittedName>
        <fullName evidence="3">Ras-related protein Rab-25</fullName>
    </submittedName>
</protein>
<dbReference type="InterPro" id="IPR001806">
    <property type="entry name" value="Small_GTPase"/>
</dbReference>
<dbReference type="Pfam" id="PF13344">
    <property type="entry name" value="Hydrolase_6"/>
    <property type="match status" value="1"/>
</dbReference>
<dbReference type="InterPro" id="IPR027417">
    <property type="entry name" value="P-loop_NTPase"/>
</dbReference>
<dbReference type="PANTHER" id="PTHR47978">
    <property type="match status" value="1"/>
</dbReference>
<dbReference type="InterPro" id="IPR006357">
    <property type="entry name" value="HAD-SF_hydro_IIA"/>
</dbReference>
<keyword evidence="2" id="KW-1133">Transmembrane helix</keyword>
<dbReference type="SUPFAM" id="SSF52540">
    <property type="entry name" value="P-loop containing nucleoside triphosphate hydrolases"/>
    <property type="match status" value="1"/>
</dbReference>
<dbReference type="SUPFAM" id="SSF56784">
    <property type="entry name" value="HAD-like"/>
    <property type="match status" value="1"/>
</dbReference>
<dbReference type="CDD" id="cd00154">
    <property type="entry name" value="Rab"/>
    <property type="match status" value="1"/>
</dbReference>
<keyword evidence="4" id="KW-1185">Reference proteome</keyword>
<keyword evidence="1" id="KW-0547">Nucleotide-binding</keyword>
<proteinExistence type="predicted"/>
<evidence type="ECO:0000313" key="3">
    <source>
        <dbReference type="EMBL" id="OLQ12106.1"/>
    </source>
</evidence>
<dbReference type="Gene3D" id="3.40.50.1000">
    <property type="entry name" value="HAD superfamily/HAD-like"/>
    <property type="match status" value="1"/>
</dbReference>
<keyword evidence="2" id="KW-0472">Membrane</keyword>
<organism evidence="3 4">
    <name type="scientific">Symbiodinium microadriaticum</name>
    <name type="common">Dinoflagellate</name>
    <name type="synonym">Zooxanthella microadriatica</name>
    <dbReference type="NCBI Taxonomy" id="2951"/>
    <lineage>
        <taxon>Eukaryota</taxon>
        <taxon>Sar</taxon>
        <taxon>Alveolata</taxon>
        <taxon>Dinophyceae</taxon>
        <taxon>Suessiales</taxon>
        <taxon>Symbiodiniaceae</taxon>
        <taxon>Symbiodinium</taxon>
    </lineage>
</organism>
<dbReference type="Gene3D" id="3.40.50.300">
    <property type="entry name" value="P-loop containing nucleotide triphosphate hydrolases"/>
    <property type="match status" value="1"/>
</dbReference>
<dbReference type="SMART" id="SM00175">
    <property type="entry name" value="RAB"/>
    <property type="match status" value="1"/>
</dbReference>
<dbReference type="OrthoDB" id="427083at2759"/>
<dbReference type="InterPro" id="IPR036412">
    <property type="entry name" value="HAD-like_sf"/>
</dbReference>
<dbReference type="Proteomes" id="UP000186817">
    <property type="component" value="Unassembled WGS sequence"/>
</dbReference>
<comment type="caution">
    <text evidence="3">The sequence shown here is derived from an EMBL/GenBank/DDBJ whole genome shotgun (WGS) entry which is preliminary data.</text>
</comment>
<dbReference type="InterPro" id="IPR023214">
    <property type="entry name" value="HAD_sf"/>
</dbReference>
<keyword evidence="2" id="KW-0812">Transmembrane</keyword>
<reference evidence="3 4" key="1">
    <citation type="submission" date="2016-02" db="EMBL/GenBank/DDBJ databases">
        <title>Genome analysis of coral dinoflagellate symbionts highlights evolutionary adaptations to a symbiotic lifestyle.</title>
        <authorList>
            <person name="Aranda M."/>
            <person name="Li Y."/>
            <person name="Liew Y.J."/>
            <person name="Baumgarten S."/>
            <person name="Simakov O."/>
            <person name="Wilson M."/>
            <person name="Piel J."/>
            <person name="Ashoor H."/>
            <person name="Bougouffa S."/>
            <person name="Bajic V.B."/>
            <person name="Ryu T."/>
            <person name="Ravasi T."/>
            <person name="Bayer T."/>
            <person name="Micklem G."/>
            <person name="Kim H."/>
            <person name="Bhak J."/>
            <person name="Lajeunesse T.C."/>
            <person name="Voolstra C.R."/>
        </authorList>
    </citation>
    <scope>NUCLEOTIDE SEQUENCE [LARGE SCALE GENOMIC DNA]</scope>
    <source>
        <strain evidence="3 4">CCMP2467</strain>
    </source>
</reference>
<name>A0A1Q9EXD3_SYMMI</name>
<dbReference type="EMBL" id="LSRX01000048">
    <property type="protein sequence ID" value="OLQ12106.1"/>
    <property type="molecule type" value="Genomic_DNA"/>
</dbReference>
<dbReference type="PROSITE" id="PS51419">
    <property type="entry name" value="RAB"/>
    <property type="match status" value="1"/>
</dbReference>
<dbReference type="Pfam" id="PF00071">
    <property type="entry name" value="Ras"/>
    <property type="match status" value="1"/>
</dbReference>